<name>A0ABP0FH14_CLALP</name>
<gene>
    <name evidence="2" type="ORF">CVLEPA_LOCUS9242</name>
</gene>
<proteinExistence type="predicted"/>
<reference evidence="2 3" key="1">
    <citation type="submission" date="2024-02" db="EMBL/GenBank/DDBJ databases">
        <authorList>
            <person name="Daric V."/>
            <person name="Darras S."/>
        </authorList>
    </citation>
    <scope>NUCLEOTIDE SEQUENCE [LARGE SCALE GENOMIC DNA]</scope>
</reference>
<evidence type="ECO:0000313" key="3">
    <source>
        <dbReference type="Proteomes" id="UP001642483"/>
    </source>
</evidence>
<dbReference type="EMBL" id="CAWYQH010000057">
    <property type="protein sequence ID" value="CAK8678972.1"/>
    <property type="molecule type" value="Genomic_DNA"/>
</dbReference>
<accession>A0ABP0FH14</accession>
<evidence type="ECO:0000256" key="1">
    <source>
        <dbReference type="SAM" id="MobiDB-lite"/>
    </source>
</evidence>
<organism evidence="2 3">
    <name type="scientific">Clavelina lepadiformis</name>
    <name type="common">Light-bulb sea squirt</name>
    <name type="synonym">Ascidia lepadiformis</name>
    <dbReference type="NCBI Taxonomy" id="159417"/>
    <lineage>
        <taxon>Eukaryota</taxon>
        <taxon>Metazoa</taxon>
        <taxon>Chordata</taxon>
        <taxon>Tunicata</taxon>
        <taxon>Ascidiacea</taxon>
        <taxon>Aplousobranchia</taxon>
        <taxon>Clavelinidae</taxon>
        <taxon>Clavelina</taxon>
    </lineage>
</organism>
<feature type="region of interest" description="Disordered" evidence="1">
    <location>
        <begin position="244"/>
        <end position="287"/>
    </location>
</feature>
<sequence length="344" mass="37763">MVVSNFHASNSASYWKPVARPVPKSDLPLSLVKGTAPAVGPKPGGKVFVYVYEAPGNNGQAITKSGTLPPGAKVILSKAPVTTNGPAVSCPHSNELVEFSETPSERLQRRSKKSGKGYKVLADVNPNLGRSRGSSKGGKIFMKQKQRMDQFTTQPSEGKALDIELARAMSVSPAPNGSKDKKVTKISASAEKYIPKSVLHSKWGQNRRMNIGDLIPRLHSPPPEWRAKVEADYRLYDCQTLPNRRWNTVDPTHRSHSSRSESAPPPAYQGDEDLFYPGSAHENRPSSGAVPAVHVNFDARLHKEAPHRKQGVRTGRGVFMTTPHVQHDFNARAIGWSRCYAEQY</sequence>
<dbReference type="Proteomes" id="UP001642483">
    <property type="component" value="Unassembled WGS sequence"/>
</dbReference>
<protein>
    <submittedName>
        <fullName evidence="2">Uncharacterized protein</fullName>
    </submittedName>
</protein>
<comment type="caution">
    <text evidence="2">The sequence shown here is derived from an EMBL/GenBank/DDBJ whole genome shotgun (WGS) entry which is preliminary data.</text>
</comment>
<keyword evidence="3" id="KW-1185">Reference proteome</keyword>
<evidence type="ECO:0000313" key="2">
    <source>
        <dbReference type="EMBL" id="CAK8678972.1"/>
    </source>
</evidence>